<dbReference type="PROSITE" id="PS50110">
    <property type="entry name" value="RESPONSE_REGULATORY"/>
    <property type="match status" value="1"/>
</dbReference>
<gene>
    <name evidence="3" type="ORF">MNBD_GAMMA25-2386</name>
</gene>
<feature type="domain" description="Response regulatory" evidence="1">
    <location>
        <begin position="6"/>
        <end position="120"/>
    </location>
</feature>
<dbReference type="InterPro" id="IPR036388">
    <property type="entry name" value="WH-like_DNA-bd_sf"/>
</dbReference>
<dbReference type="EMBL" id="UOFY01000041">
    <property type="protein sequence ID" value="VAX09630.1"/>
    <property type="molecule type" value="Genomic_DNA"/>
</dbReference>
<reference evidence="3" key="1">
    <citation type="submission" date="2018-06" db="EMBL/GenBank/DDBJ databases">
        <authorList>
            <person name="Zhirakovskaya E."/>
        </authorList>
    </citation>
    <scope>NUCLEOTIDE SEQUENCE</scope>
</reference>
<dbReference type="InterPro" id="IPR001789">
    <property type="entry name" value="Sig_transdc_resp-reg_receiver"/>
</dbReference>
<dbReference type="InterPro" id="IPR005561">
    <property type="entry name" value="ANTAR"/>
</dbReference>
<dbReference type="InterPro" id="IPR008327">
    <property type="entry name" value="Sig_transdc_resp-reg_antiterm"/>
</dbReference>
<dbReference type="SMART" id="SM01012">
    <property type="entry name" value="ANTAR"/>
    <property type="match status" value="1"/>
</dbReference>
<dbReference type="Gene3D" id="3.40.50.2300">
    <property type="match status" value="1"/>
</dbReference>
<evidence type="ECO:0000313" key="3">
    <source>
        <dbReference type="EMBL" id="VAX09630.1"/>
    </source>
</evidence>
<dbReference type="InterPro" id="IPR011006">
    <property type="entry name" value="CheY-like_superfamily"/>
</dbReference>
<dbReference type="PROSITE" id="PS50921">
    <property type="entry name" value="ANTAR"/>
    <property type="match status" value="1"/>
</dbReference>
<dbReference type="Gene3D" id="1.10.10.10">
    <property type="entry name" value="Winged helix-like DNA-binding domain superfamily/Winged helix DNA-binding domain"/>
    <property type="match status" value="1"/>
</dbReference>
<dbReference type="Pfam" id="PF03861">
    <property type="entry name" value="ANTAR"/>
    <property type="match status" value="1"/>
</dbReference>
<feature type="domain" description="ANTAR" evidence="2">
    <location>
        <begin position="126"/>
        <end position="187"/>
    </location>
</feature>
<name>A0A3B1BGP2_9ZZZZ</name>
<dbReference type="AlphaFoldDB" id="A0A3B1BGP2"/>
<dbReference type="GO" id="GO:0000160">
    <property type="term" value="P:phosphorelay signal transduction system"/>
    <property type="evidence" value="ECO:0007669"/>
    <property type="project" value="InterPro"/>
</dbReference>
<sequence length="194" mass="22130">MQQNEKILLVTKETNSTALLKNTLAETGVTETVQIKIKQDIYSYTREIKPKAVIIETDTLDDELLQHIRAINHECVVPVLLFTDTDEEALIDKAIKSGVATYIAGSAEPKRIKTILQVAMSRFRETQKLKQDLDKTQAQLEERKIIDRAKGILMQHKHYSEDEAYRALRKMAMDKNKRISDIAESIVSTFELLG</sequence>
<accession>A0A3B1BGP2</accession>
<dbReference type="GO" id="GO:0003723">
    <property type="term" value="F:RNA binding"/>
    <property type="evidence" value="ECO:0007669"/>
    <property type="project" value="InterPro"/>
</dbReference>
<proteinExistence type="predicted"/>
<evidence type="ECO:0000259" key="1">
    <source>
        <dbReference type="PROSITE" id="PS50110"/>
    </source>
</evidence>
<protein>
    <submittedName>
        <fullName evidence="3">Response regulator NasT</fullName>
    </submittedName>
</protein>
<evidence type="ECO:0000259" key="2">
    <source>
        <dbReference type="PROSITE" id="PS50921"/>
    </source>
</evidence>
<dbReference type="PIRSF" id="PIRSF036382">
    <property type="entry name" value="RR_antiterm"/>
    <property type="match status" value="1"/>
</dbReference>
<dbReference type="SUPFAM" id="SSF52172">
    <property type="entry name" value="CheY-like"/>
    <property type="match status" value="1"/>
</dbReference>
<organism evidence="3">
    <name type="scientific">hydrothermal vent metagenome</name>
    <dbReference type="NCBI Taxonomy" id="652676"/>
    <lineage>
        <taxon>unclassified sequences</taxon>
        <taxon>metagenomes</taxon>
        <taxon>ecological metagenomes</taxon>
    </lineage>
</organism>